<organism evidence="1 2">
    <name type="scientific">Allacma fusca</name>
    <dbReference type="NCBI Taxonomy" id="39272"/>
    <lineage>
        <taxon>Eukaryota</taxon>
        <taxon>Metazoa</taxon>
        <taxon>Ecdysozoa</taxon>
        <taxon>Arthropoda</taxon>
        <taxon>Hexapoda</taxon>
        <taxon>Collembola</taxon>
        <taxon>Symphypleona</taxon>
        <taxon>Sminthuridae</taxon>
        <taxon>Allacma</taxon>
    </lineage>
</organism>
<name>A0A8J2KFR1_9HEXA</name>
<protein>
    <submittedName>
        <fullName evidence="1">Uncharacterized protein</fullName>
    </submittedName>
</protein>
<dbReference type="Proteomes" id="UP000708208">
    <property type="component" value="Unassembled WGS sequence"/>
</dbReference>
<dbReference type="AlphaFoldDB" id="A0A8J2KFR1"/>
<evidence type="ECO:0000313" key="1">
    <source>
        <dbReference type="EMBL" id="CAG7815948.1"/>
    </source>
</evidence>
<proteinExistence type="predicted"/>
<evidence type="ECO:0000313" key="2">
    <source>
        <dbReference type="Proteomes" id="UP000708208"/>
    </source>
</evidence>
<gene>
    <name evidence="1" type="ORF">AFUS01_LOCUS26593</name>
</gene>
<sequence length="135" mass="15998">MELETIIFGSSFDVDPDMVRYCLPRVPKLREVSLHWNESLSAPLLRDSIGHLERITILNTSYITFDDEMAEDLFGFDLAPVTYINYNWYFIKDCNKIFATITPCFYVLRVLTSSWKLWRKKKQDPDTPCKYEINR</sequence>
<dbReference type="EMBL" id="CAJVCH010357218">
    <property type="protein sequence ID" value="CAG7815948.1"/>
    <property type="molecule type" value="Genomic_DNA"/>
</dbReference>
<comment type="caution">
    <text evidence="1">The sequence shown here is derived from an EMBL/GenBank/DDBJ whole genome shotgun (WGS) entry which is preliminary data.</text>
</comment>
<reference evidence="1" key="1">
    <citation type="submission" date="2021-06" db="EMBL/GenBank/DDBJ databases">
        <authorList>
            <person name="Hodson N. C."/>
            <person name="Mongue J. A."/>
            <person name="Jaron S. K."/>
        </authorList>
    </citation>
    <scope>NUCLEOTIDE SEQUENCE</scope>
</reference>
<accession>A0A8J2KFR1</accession>
<keyword evidence="2" id="KW-1185">Reference proteome</keyword>